<proteinExistence type="inferred from homology"/>
<dbReference type="PANTHER" id="PTHR43357">
    <property type="entry name" value="INNER MEMBRANE ABC TRANSPORTER PERMEASE PROTEIN YDCV"/>
    <property type="match status" value="1"/>
</dbReference>
<feature type="transmembrane region" description="Helical" evidence="8">
    <location>
        <begin position="21"/>
        <end position="41"/>
    </location>
</feature>
<feature type="transmembrane region" description="Helical" evidence="8">
    <location>
        <begin position="421"/>
        <end position="437"/>
    </location>
</feature>
<feature type="transmembrane region" description="Helical" evidence="8">
    <location>
        <begin position="256"/>
        <end position="276"/>
    </location>
</feature>
<dbReference type="SUPFAM" id="SSF161098">
    <property type="entry name" value="MetI-like"/>
    <property type="match status" value="2"/>
</dbReference>
<dbReference type="AlphaFoldDB" id="A0A3G2R7V5"/>
<dbReference type="InterPro" id="IPR035906">
    <property type="entry name" value="MetI-like_sf"/>
</dbReference>
<dbReference type="Proteomes" id="UP000280960">
    <property type="component" value="Chromosome"/>
</dbReference>
<keyword evidence="2 8" id="KW-0813">Transport</keyword>
<dbReference type="Pfam" id="PF00528">
    <property type="entry name" value="BPD_transp_1"/>
    <property type="match status" value="2"/>
</dbReference>
<reference evidence="10 11" key="1">
    <citation type="submission" date="2018-10" db="EMBL/GenBank/DDBJ databases">
        <authorList>
            <person name="Zhang X."/>
        </authorList>
    </citation>
    <scope>NUCLEOTIDE SEQUENCE [LARGE SCALE GENOMIC DNA]</scope>
    <source>
        <strain evidence="10 11">SK-G1</strain>
    </source>
</reference>
<evidence type="ECO:0000256" key="1">
    <source>
        <dbReference type="ARBA" id="ARBA00004429"/>
    </source>
</evidence>
<dbReference type="GO" id="GO:0005886">
    <property type="term" value="C:plasma membrane"/>
    <property type="evidence" value="ECO:0007669"/>
    <property type="project" value="UniProtKB-SubCell"/>
</dbReference>
<keyword evidence="7 8" id="KW-0472">Membrane</keyword>
<dbReference type="KEGG" id="bacg:D2962_13760"/>
<dbReference type="GO" id="GO:0055085">
    <property type="term" value="P:transmembrane transport"/>
    <property type="evidence" value="ECO:0007669"/>
    <property type="project" value="InterPro"/>
</dbReference>
<dbReference type="PANTHER" id="PTHR43357:SF3">
    <property type="entry name" value="FE(3+)-TRANSPORT SYSTEM PERMEASE PROTEIN FBPB 2"/>
    <property type="match status" value="1"/>
</dbReference>
<keyword evidence="6 8" id="KW-1133">Transmembrane helix</keyword>
<keyword evidence="5 8" id="KW-0812">Transmembrane</keyword>
<dbReference type="CDD" id="cd06261">
    <property type="entry name" value="TM_PBP2"/>
    <property type="match status" value="2"/>
</dbReference>
<organism evidence="10 11">
    <name type="scientific">Biomaibacter acetigenes</name>
    <dbReference type="NCBI Taxonomy" id="2316383"/>
    <lineage>
        <taxon>Bacteria</taxon>
        <taxon>Bacillati</taxon>
        <taxon>Bacillota</taxon>
        <taxon>Clostridia</taxon>
        <taxon>Thermosediminibacterales</taxon>
        <taxon>Tepidanaerobacteraceae</taxon>
        <taxon>Biomaibacter</taxon>
    </lineage>
</organism>
<name>A0A3G2R7V5_9FIRM</name>
<feature type="transmembrane region" description="Helical" evidence="8">
    <location>
        <begin position="305"/>
        <end position="331"/>
    </location>
</feature>
<evidence type="ECO:0000256" key="8">
    <source>
        <dbReference type="RuleBase" id="RU363032"/>
    </source>
</evidence>
<dbReference type="Gene3D" id="1.10.3720.10">
    <property type="entry name" value="MetI-like"/>
    <property type="match status" value="2"/>
</dbReference>
<feature type="transmembrane region" description="Helical" evidence="8">
    <location>
        <begin position="111"/>
        <end position="132"/>
    </location>
</feature>
<feature type="transmembrane region" description="Helical" evidence="8">
    <location>
        <begin position="77"/>
        <end position="99"/>
    </location>
</feature>
<evidence type="ECO:0000256" key="4">
    <source>
        <dbReference type="ARBA" id="ARBA00022519"/>
    </source>
</evidence>
<feature type="transmembrane region" description="Helical" evidence="8">
    <location>
        <begin position="152"/>
        <end position="174"/>
    </location>
</feature>
<feature type="domain" description="ABC transmembrane type-1" evidence="9">
    <location>
        <begin position="73"/>
        <end position="277"/>
    </location>
</feature>
<keyword evidence="3" id="KW-1003">Cell membrane</keyword>
<evidence type="ECO:0000256" key="2">
    <source>
        <dbReference type="ARBA" id="ARBA00022448"/>
    </source>
</evidence>
<feature type="transmembrane region" description="Helical" evidence="8">
    <location>
        <begin position="480"/>
        <end position="507"/>
    </location>
</feature>
<evidence type="ECO:0000256" key="3">
    <source>
        <dbReference type="ARBA" id="ARBA00022475"/>
    </source>
</evidence>
<feature type="domain" description="ABC transmembrane type-1" evidence="9">
    <location>
        <begin position="358"/>
        <end position="548"/>
    </location>
</feature>
<evidence type="ECO:0000256" key="5">
    <source>
        <dbReference type="ARBA" id="ARBA00022692"/>
    </source>
</evidence>
<sequence>MICRKTSRTKVHKHPTSFEPWAAISFLIFLMTIAFIIYPFYNLFLQSFKSTSGILSLEHYRNFFSTPYYYKVLFNSLYISFFSTIFAALLGIPMAYFVTRYNILGKKMINLMVILSLMSPPFIGAYSWILLLGRNGFLTRLLNSIGINIPSIYGPVGIILVFTLKFYPYIYLYVSGAINSIDSSMEEAAENLGVHGIKKLFTITFPLILPTILAGALMVFMSSLADFGTPVLIGEGFKVLPVLIYQEYMSEVGGNATFASAVSVIIVIISTLMLLFQKKVVENRNYNMSVLRPPAIIKLKQPVQILLSAICFMVAFISMSQQIVVVITSFIKTSGPIFVRGFSTASYITVMHKLGHNIFNTFSYATISIIIMIILGMLISYINVRKPSKLSNVVDTLMMVPYVIPGSVLGLSLLIAFNRKPILLSGTMFIMIIAYVVRKIPYTVRSSTAILYQLDANIEEASINLGVTPLKTFFKITARLMAPGVISGAMLSWIATINELSSSIILYTGKTSTISVAIYTEVVRGSFGTAAALSSMLTMATIVSILIINKISGVQNVSI</sequence>
<feature type="transmembrane region" description="Helical" evidence="8">
    <location>
        <begin position="200"/>
        <end position="221"/>
    </location>
</feature>
<comment type="subcellular location">
    <subcellularLocation>
        <location evidence="1">Cell inner membrane</location>
        <topology evidence="1">Multi-pass membrane protein</topology>
    </subcellularLocation>
    <subcellularLocation>
        <location evidence="8">Cell membrane</location>
        <topology evidence="8">Multi-pass membrane protein</topology>
    </subcellularLocation>
</comment>
<keyword evidence="4" id="KW-0997">Cell inner membrane</keyword>
<feature type="transmembrane region" description="Helical" evidence="8">
    <location>
        <begin position="527"/>
        <end position="548"/>
    </location>
</feature>
<gene>
    <name evidence="10" type="ORF">D2962_13760</name>
</gene>
<dbReference type="InterPro" id="IPR000515">
    <property type="entry name" value="MetI-like"/>
</dbReference>
<accession>A0A3G2R7V5</accession>
<dbReference type="PROSITE" id="PS50928">
    <property type="entry name" value="ABC_TM1"/>
    <property type="match status" value="2"/>
</dbReference>
<evidence type="ECO:0000256" key="6">
    <source>
        <dbReference type="ARBA" id="ARBA00022989"/>
    </source>
</evidence>
<evidence type="ECO:0000313" key="11">
    <source>
        <dbReference type="Proteomes" id="UP000280960"/>
    </source>
</evidence>
<dbReference type="RefSeq" id="WP_122015313.1">
    <property type="nucleotide sequence ID" value="NZ_CP033169.1"/>
</dbReference>
<comment type="similarity">
    <text evidence="8">Belongs to the binding-protein-dependent transport system permease family.</text>
</comment>
<dbReference type="EMBL" id="CP033169">
    <property type="protein sequence ID" value="AYO31521.1"/>
    <property type="molecule type" value="Genomic_DNA"/>
</dbReference>
<keyword evidence="11" id="KW-1185">Reference proteome</keyword>
<feature type="transmembrane region" description="Helical" evidence="8">
    <location>
        <begin position="362"/>
        <end position="384"/>
    </location>
</feature>
<evidence type="ECO:0000256" key="7">
    <source>
        <dbReference type="ARBA" id="ARBA00023136"/>
    </source>
</evidence>
<evidence type="ECO:0000313" key="10">
    <source>
        <dbReference type="EMBL" id="AYO31521.1"/>
    </source>
</evidence>
<evidence type="ECO:0000259" key="9">
    <source>
        <dbReference type="PROSITE" id="PS50928"/>
    </source>
</evidence>
<protein>
    <submittedName>
        <fullName evidence="10">Iron ABC transporter permease</fullName>
    </submittedName>
</protein>
<feature type="transmembrane region" description="Helical" evidence="8">
    <location>
        <begin position="396"/>
        <end position="415"/>
    </location>
</feature>